<dbReference type="InterPro" id="IPR005804">
    <property type="entry name" value="FA_desaturase_dom"/>
</dbReference>
<keyword evidence="11 12" id="KW-0472">Membrane</keyword>
<dbReference type="GO" id="GO:0046872">
    <property type="term" value="F:metal ion binding"/>
    <property type="evidence" value="ECO:0007669"/>
    <property type="project" value="UniProtKB-KW"/>
</dbReference>
<accession>A0A078AP09</accession>
<name>A0A078AP09_STYLE</name>
<dbReference type="CDD" id="cd03512">
    <property type="entry name" value="Alkane-hydroxylase"/>
    <property type="match status" value="1"/>
</dbReference>
<sequence length="397" mass="46429">MMKSQNTSTIQNKDGEIIDKQTKITGQVSGAKWTEVLPYFVGTALILSMYYMQEKYNNIFFGVWIIYAVVPILDHIVPHDNYNLPEKEIRNYEKDSRFLIPLYTAWAADFLLYFWGFYLIVQDKYPTSPGLFLALTFGIANAGALNLSIGHELVHRRELVHKILGNLVYSKMLYSHFIIQHIKSHHKKVATFEDPSSARKGESIWDFLFRTVPEGFVETWELEKNRLQQEVAVYKFFGVFGVVYQIVYSIFDIIFFETINYVEHYGLQRKLDSNGNYESIKITHSWNAPQAVTNYFLFKLQRHSDHHAHSYKPYQILESLPESPCLPFGYSATFLMAYVPFVWFKVMDPYVDSINKNEKMSEEVETELKRWCKGLLIVISILVTYITFFVIGFTPNY</sequence>
<evidence type="ECO:0000256" key="10">
    <source>
        <dbReference type="ARBA" id="ARBA00023033"/>
    </source>
</evidence>
<keyword evidence="10 14" id="KW-0503">Monooxygenase</keyword>
<keyword evidence="15" id="KW-1185">Reference proteome</keyword>
<feature type="domain" description="Fatty acid desaturase" evidence="13">
    <location>
        <begin position="233"/>
        <end position="319"/>
    </location>
</feature>
<feature type="transmembrane region" description="Helical" evidence="12">
    <location>
        <begin position="36"/>
        <end position="53"/>
    </location>
</feature>
<keyword evidence="7 12" id="KW-1133">Transmembrane helix</keyword>
<dbReference type="Pfam" id="PF00487">
    <property type="entry name" value="FA_desaturase"/>
    <property type="match status" value="2"/>
</dbReference>
<dbReference type="OrthoDB" id="507375at2759"/>
<proteinExistence type="inferred from homology"/>
<evidence type="ECO:0000256" key="8">
    <source>
        <dbReference type="ARBA" id="ARBA00023002"/>
    </source>
</evidence>
<dbReference type="GO" id="GO:0006629">
    <property type="term" value="P:lipid metabolic process"/>
    <property type="evidence" value="ECO:0007669"/>
    <property type="project" value="InterPro"/>
</dbReference>
<evidence type="ECO:0000256" key="5">
    <source>
        <dbReference type="ARBA" id="ARBA00022692"/>
    </source>
</evidence>
<evidence type="ECO:0000256" key="12">
    <source>
        <dbReference type="SAM" id="Phobius"/>
    </source>
</evidence>
<reference evidence="14 15" key="1">
    <citation type="submission" date="2014-06" db="EMBL/GenBank/DDBJ databases">
        <authorList>
            <person name="Swart Estienne"/>
        </authorList>
    </citation>
    <scope>NUCLEOTIDE SEQUENCE [LARGE SCALE GENOMIC DNA]</scope>
    <source>
        <strain evidence="14 15">130c</strain>
    </source>
</reference>
<evidence type="ECO:0000256" key="2">
    <source>
        <dbReference type="ARBA" id="ARBA00010823"/>
    </source>
</evidence>
<organism evidence="14 15">
    <name type="scientific">Stylonychia lemnae</name>
    <name type="common">Ciliate</name>
    <dbReference type="NCBI Taxonomy" id="5949"/>
    <lineage>
        <taxon>Eukaryota</taxon>
        <taxon>Sar</taxon>
        <taxon>Alveolata</taxon>
        <taxon>Ciliophora</taxon>
        <taxon>Intramacronucleata</taxon>
        <taxon>Spirotrichea</taxon>
        <taxon>Stichotrichia</taxon>
        <taxon>Sporadotrichida</taxon>
        <taxon>Oxytrichidae</taxon>
        <taxon>Stylonychinae</taxon>
        <taxon>Stylonychia</taxon>
    </lineage>
</organism>
<dbReference type="PANTHER" id="PTHR38674:SF1">
    <property type="entry name" value="ALKANE 1-MONOOXYGENASE 1"/>
    <property type="match status" value="1"/>
</dbReference>
<feature type="transmembrane region" description="Helical" evidence="12">
    <location>
        <begin position="232"/>
        <end position="256"/>
    </location>
</feature>
<gene>
    <name evidence="14" type="primary">Contig1419.g1555</name>
    <name evidence="14" type="ORF">STYLEM_13162</name>
</gene>
<keyword evidence="4" id="KW-0997">Cell inner membrane</keyword>
<evidence type="ECO:0000313" key="14">
    <source>
        <dbReference type="EMBL" id="CDW84105.1"/>
    </source>
</evidence>
<feature type="transmembrane region" description="Helical" evidence="12">
    <location>
        <begin position="130"/>
        <end position="149"/>
    </location>
</feature>
<feature type="domain" description="Fatty acid desaturase" evidence="13">
    <location>
        <begin position="129"/>
        <end position="222"/>
    </location>
</feature>
<evidence type="ECO:0000256" key="7">
    <source>
        <dbReference type="ARBA" id="ARBA00022989"/>
    </source>
</evidence>
<dbReference type="InParanoid" id="A0A078AP09"/>
<evidence type="ECO:0000256" key="9">
    <source>
        <dbReference type="ARBA" id="ARBA00023004"/>
    </source>
</evidence>
<evidence type="ECO:0000313" key="15">
    <source>
        <dbReference type="Proteomes" id="UP000039865"/>
    </source>
</evidence>
<dbReference type="PANTHER" id="PTHR38674">
    <property type="entry name" value="ALKANE 1-MONOOXYGENASE 1"/>
    <property type="match status" value="1"/>
</dbReference>
<keyword evidence="3" id="KW-1003">Cell membrane</keyword>
<keyword evidence="6" id="KW-0479">Metal-binding</keyword>
<dbReference type="GO" id="GO:0004497">
    <property type="term" value="F:monooxygenase activity"/>
    <property type="evidence" value="ECO:0007669"/>
    <property type="project" value="UniProtKB-KW"/>
</dbReference>
<dbReference type="GO" id="GO:0005886">
    <property type="term" value="C:plasma membrane"/>
    <property type="evidence" value="ECO:0007669"/>
    <property type="project" value="UniProtKB-SubCell"/>
</dbReference>
<keyword evidence="5 12" id="KW-0812">Transmembrane</keyword>
<evidence type="ECO:0000259" key="13">
    <source>
        <dbReference type="Pfam" id="PF00487"/>
    </source>
</evidence>
<protein>
    <submittedName>
        <fullName evidence="14">Alkane 1-monooxygenase</fullName>
    </submittedName>
</protein>
<evidence type="ECO:0000256" key="6">
    <source>
        <dbReference type="ARBA" id="ARBA00022723"/>
    </source>
</evidence>
<comment type="similarity">
    <text evidence="2">Belongs to the fatty acid desaturase type 1 family. AlkB subfamily.</text>
</comment>
<feature type="transmembrane region" description="Helical" evidence="12">
    <location>
        <begin position="375"/>
        <end position="394"/>
    </location>
</feature>
<feature type="transmembrane region" description="Helical" evidence="12">
    <location>
        <begin position="59"/>
        <end position="77"/>
    </location>
</feature>
<comment type="subcellular location">
    <subcellularLocation>
        <location evidence="1">Cell inner membrane</location>
        <topology evidence="1">Multi-pass membrane protein</topology>
    </subcellularLocation>
</comment>
<evidence type="ECO:0000256" key="3">
    <source>
        <dbReference type="ARBA" id="ARBA00022475"/>
    </source>
</evidence>
<evidence type="ECO:0000256" key="4">
    <source>
        <dbReference type="ARBA" id="ARBA00022519"/>
    </source>
</evidence>
<dbReference type="InterPro" id="IPR033885">
    <property type="entry name" value="AlkB/XylM"/>
</dbReference>
<dbReference type="AlphaFoldDB" id="A0A078AP09"/>
<dbReference type="EMBL" id="CCKQ01012485">
    <property type="protein sequence ID" value="CDW84105.1"/>
    <property type="molecule type" value="Genomic_DNA"/>
</dbReference>
<keyword evidence="9" id="KW-0408">Iron</keyword>
<dbReference type="Proteomes" id="UP000039865">
    <property type="component" value="Unassembled WGS sequence"/>
</dbReference>
<evidence type="ECO:0000256" key="1">
    <source>
        <dbReference type="ARBA" id="ARBA00004429"/>
    </source>
</evidence>
<evidence type="ECO:0000256" key="11">
    <source>
        <dbReference type="ARBA" id="ARBA00023136"/>
    </source>
</evidence>
<keyword evidence="8" id="KW-0560">Oxidoreductase</keyword>
<feature type="transmembrane region" description="Helical" evidence="12">
    <location>
        <begin position="98"/>
        <end position="118"/>
    </location>
</feature>
<feature type="transmembrane region" description="Helical" evidence="12">
    <location>
        <begin position="328"/>
        <end position="346"/>
    </location>
</feature>